<dbReference type="Proteomes" id="UP001597012">
    <property type="component" value="Unassembled WGS sequence"/>
</dbReference>
<proteinExistence type="predicted"/>
<name>A0ABW3B173_9FLAO</name>
<comment type="caution">
    <text evidence="2">The sequence shown here is derived from an EMBL/GenBank/DDBJ whole genome shotgun (WGS) entry which is preliminary data.</text>
</comment>
<sequence length="500" mass="56636">MNRSSTLLFRRFSIILGFLTITLIGNAQKQTKTYTESFAVGKEAILDINTNYADIAFETWNQNKVVVTATFELEGATEQEANAYYERTPIEILGNSKKVSIISKSQGIGLFSSREFNVDFGDLDFDIPDVSAFTVEIPEIGPLPEMIEMPPLPMTGAFRFDYDAYKKDGEAYMKNWQKNFERSFDKEHQKRLEKWVEKMEKRATKLQQQAEEREEKMEAYETRRNELVEKRTEALQEKMEAFAERRSELFEKRAELLQNRTAALDSLLTQTDAHSLFFRRDSIISPPTIFYSSSSDGKKKYKVKKTIKVKMPKGMRIQMNVRHGEVRLAENTKNLNATLSYASLWGTSIDGNETKISASYTPVSVQKWSQGQLHANYSRSVALAEVMNLRLSATSSDVTIDELLGKAFIKNDFGPLVIKSVENSFEELDVSLKNGELHLSLPNSPTAIYLKRTNSELSLPKGLLLTDTKNGNTFVHKGNHLGEGGGAIQITAEYSDIAIR</sequence>
<evidence type="ECO:0000256" key="1">
    <source>
        <dbReference type="SAM" id="Coils"/>
    </source>
</evidence>
<organism evidence="2 3">
    <name type="scientific">Maribacter chungangensis</name>
    <dbReference type="NCBI Taxonomy" id="1069117"/>
    <lineage>
        <taxon>Bacteria</taxon>
        <taxon>Pseudomonadati</taxon>
        <taxon>Bacteroidota</taxon>
        <taxon>Flavobacteriia</taxon>
        <taxon>Flavobacteriales</taxon>
        <taxon>Flavobacteriaceae</taxon>
        <taxon>Maribacter</taxon>
    </lineage>
</organism>
<evidence type="ECO:0000313" key="3">
    <source>
        <dbReference type="Proteomes" id="UP001597012"/>
    </source>
</evidence>
<dbReference type="RefSeq" id="WP_379933082.1">
    <property type="nucleotide sequence ID" value="NZ_JBHTHY010000003.1"/>
</dbReference>
<keyword evidence="1" id="KW-0175">Coiled coil</keyword>
<dbReference type="EMBL" id="JBHTHY010000003">
    <property type="protein sequence ID" value="MFD0797047.1"/>
    <property type="molecule type" value="Genomic_DNA"/>
</dbReference>
<evidence type="ECO:0008006" key="4">
    <source>
        <dbReference type="Google" id="ProtNLM"/>
    </source>
</evidence>
<feature type="coiled-coil region" evidence="1">
    <location>
        <begin position="189"/>
        <end position="252"/>
    </location>
</feature>
<accession>A0ABW3B173</accession>
<reference evidence="3" key="1">
    <citation type="journal article" date="2019" name="Int. J. Syst. Evol. Microbiol.">
        <title>The Global Catalogue of Microorganisms (GCM) 10K type strain sequencing project: providing services to taxonomists for standard genome sequencing and annotation.</title>
        <authorList>
            <consortium name="The Broad Institute Genomics Platform"/>
            <consortium name="The Broad Institute Genome Sequencing Center for Infectious Disease"/>
            <person name="Wu L."/>
            <person name="Ma J."/>
        </authorList>
    </citation>
    <scope>NUCLEOTIDE SEQUENCE [LARGE SCALE GENOMIC DNA]</scope>
    <source>
        <strain evidence="3">CCUG 61948</strain>
    </source>
</reference>
<gene>
    <name evidence="2" type="ORF">ACFQZJ_06220</name>
</gene>
<protein>
    <recommendedName>
        <fullName evidence="4">DUF4097 domain-containing protein</fullName>
    </recommendedName>
</protein>
<evidence type="ECO:0000313" key="2">
    <source>
        <dbReference type="EMBL" id="MFD0797047.1"/>
    </source>
</evidence>
<keyword evidence="3" id="KW-1185">Reference proteome</keyword>